<dbReference type="Gene3D" id="3.30.497.10">
    <property type="entry name" value="Antithrombin, subunit I, domain 2"/>
    <property type="match status" value="1"/>
</dbReference>
<dbReference type="GO" id="GO:0005737">
    <property type="term" value="C:cytoplasm"/>
    <property type="evidence" value="ECO:0007669"/>
    <property type="project" value="TreeGrafter"/>
</dbReference>
<accession>A0A8C0WH33</accession>
<dbReference type="SUPFAM" id="SSF56574">
    <property type="entry name" value="Serpins"/>
    <property type="match status" value="1"/>
</dbReference>
<dbReference type="PANTHER" id="PTHR11461:SF204">
    <property type="entry name" value="SERPIN B6"/>
    <property type="match status" value="1"/>
</dbReference>
<dbReference type="PANTHER" id="PTHR11461">
    <property type="entry name" value="SERINE PROTEASE INHIBITOR, SERPIN"/>
    <property type="match status" value="1"/>
</dbReference>
<organism evidence="4">
    <name type="scientific">Castor canadensis</name>
    <name type="common">American beaver</name>
    <dbReference type="NCBI Taxonomy" id="51338"/>
    <lineage>
        <taxon>Eukaryota</taxon>
        <taxon>Metazoa</taxon>
        <taxon>Chordata</taxon>
        <taxon>Craniata</taxon>
        <taxon>Vertebrata</taxon>
        <taxon>Euteleostomi</taxon>
        <taxon>Mammalia</taxon>
        <taxon>Eutheria</taxon>
        <taxon>Euarchontoglires</taxon>
        <taxon>Glires</taxon>
        <taxon>Rodentia</taxon>
        <taxon>Castorimorpha</taxon>
        <taxon>Castoridae</taxon>
        <taxon>Castor</taxon>
    </lineage>
</organism>
<dbReference type="AlphaFoldDB" id="A0A8C0WH33"/>
<evidence type="ECO:0000313" key="4">
    <source>
        <dbReference type="Ensembl" id="ENSCCNP00000010637.1"/>
    </source>
</evidence>
<dbReference type="InterPro" id="IPR000215">
    <property type="entry name" value="Serpin_fam"/>
</dbReference>
<reference evidence="4" key="1">
    <citation type="submission" date="2023-09" db="UniProtKB">
        <authorList>
            <consortium name="Ensembl"/>
        </authorList>
    </citation>
    <scope>IDENTIFICATION</scope>
</reference>
<dbReference type="Ensembl" id="ENSCCNT00000013964.1">
    <property type="protein sequence ID" value="ENSCCNP00000010637.1"/>
    <property type="gene ID" value="ENSCCNG00000011086.1"/>
</dbReference>
<dbReference type="InterPro" id="IPR036186">
    <property type="entry name" value="Serpin_sf"/>
</dbReference>
<dbReference type="Pfam" id="PF00079">
    <property type="entry name" value="Serpin"/>
    <property type="match status" value="1"/>
</dbReference>
<proteinExistence type="predicted"/>
<keyword evidence="2" id="KW-0722">Serine protease inhibitor</keyword>
<evidence type="ECO:0000256" key="2">
    <source>
        <dbReference type="ARBA" id="ARBA00022900"/>
    </source>
</evidence>
<evidence type="ECO:0000259" key="3">
    <source>
        <dbReference type="Pfam" id="PF00079"/>
    </source>
</evidence>
<dbReference type="InterPro" id="IPR023796">
    <property type="entry name" value="Serpin_dom"/>
</dbReference>
<keyword evidence="1" id="KW-0646">Protease inhibitor</keyword>
<name>A0A8C0WH33_CASCN</name>
<feature type="domain" description="Serpin" evidence="3">
    <location>
        <begin position="1"/>
        <end position="108"/>
    </location>
</feature>
<dbReference type="GO" id="GO:0005615">
    <property type="term" value="C:extracellular space"/>
    <property type="evidence" value="ECO:0007669"/>
    <property type="project" value="InterPro"/>
</dbReference>
<evidence type="ECO:0000256" key="1">
    <source>
        <dbReference type="ARBA" id="ARBA00022690"/>
    </source>
</evidence>
<dbReference type="InterPro" id="IPR042178">
    <property type="entry name" value="Serpin_sf_1"/>
</dbReference>
<sequence length="146" mass="17073">LSVSSALTMVYMGVKGDTAAQMTQTLSFNHFRGEGFQLLLAEINKTGTLYLLRTANRLFGEKSHDFLSHFTDSCCKFYQAKMEQLNFMKEVEIFRKHINTWVADKTEDENIMFVLLILFQTVRFPVFSKRLFDVKRNFFPLNYVKS</sequence>
<protein>
    <recommendedName>
        <fullName evidence="3">Serpin domain-containing protein</fullName>
    </recommendedName>
</protein>
<dbReference type="GO" id="GO:0004867">
    <property type="term" value="F:serine-type endopeptidase inhibitor activity"/>
    <property type="evidence" value="ECO:0007669"/>
    <property type="project" value="UniProtKB-KW"/>
</dbReference>